<evidence type="ECO:0000313" key="5">
    <source>
        <dbReference type="Proteomes" id="UP000332933"/>
    </source>
</evidence>
<evidence type="ECO:0000313" key="3">
    <source>
        <dbReference type="EMBL" id="KAF0700998.1"/>
    </source>
</evidence>
<dbReference type="PANTHER" id="PTHR10579:SF43">
    <property type="entry name" value="ZINC FINGER (C3HC4-TYPE RING FINGER) FAMILY PROTEIN"/>
    <property type="match status" value="1"/>
</dbReference>
<feature type="domain" description="VWFA" evidence="2">
    <location>
        <begin position="63"/>
        <end position="252"/>
    </location>
</feature>
<feature type="compositionally biased region" description="Low complexity" evidence="1">
    <location>
        <begin position="707"/>
        <end position="726"/>
    </location>
</feature>
<proteinExistence type="predicted"/>
<accession>A0A485KKC5</accession>
<dbReference type="EMBL" id="CAADRA010005124">
    <property type="protein sequence ID" value="VFT85330.1"/>
    <property type="molecule type" value="Genomic_DNA"/>
</dbReference>
<evidence type="ECO:0000313" key="4">
    <source>
        <dbReference type="EMBL" id="VFT85330.1"/>
    </source>
</evidence>
<feature type="compositionally biased region" description="Polar residues" evidence="1">
    <location>
        <begin position="609"/>
        <end position="618"/>
    </location>
</feature>
<dbReference type="PRINTS" id="PR00453">
    <property type="entry name" value="VWFADOMAIN"/>
</dbReference>
<name>A0A485KKC5_9STRA</name>
<keyword evidence="5" id="KW-1185">Reference proteome</keyword>
<feature type="region of interest" description="Disordered" evidence="1">
    <location>
        <begin position="598"/>
        <end position="645"/>
    </location>
</feature>
<evidence type="ECO:0000256" key="1">
    <source>
        <dbReference type="SAM" id="MobiDB-lite"/>
    </source>
</evidence>
<sequence length="742" mass="76468">MSPAHPTTPPINSATTHDASKTITVTTASEHRQLAAAESGATTFVNCHLVAPPCDDAERQPIDLVVVLDRSGSMAGHNLDLCKKTMQFLVDQLAAHDRVAVVSYGSTVTTDMPLAAMTLTGKQTLMRTVLNIHASGGTNLSAGLLAGIDEILHPSRRVPDSVLPPNPVQSVLLLTDGQANEGITNVPLLVRMVEGSLPTNVSLYTFGYGFGHDAGLLGQLAEIGRGAFYFVQNVDRVALAFADCLGGLLSVVAQNIKVECVAKAGVTIQAVKTKRHVTTIQAKTHVEIDLGDLFADETRDVLLHIQVESTTPTTKNSTNQHMMDLIEFRLRYANVLLARLDTTTAVVAIERPDTVTDTTRDELVVAQKQRVATADAMEAAQAAAARGDFSQARATIQTTHDALKDELKSMSDDASSRAACLVNDLTESLAHLATPSAFMAGGQSRMVQQAQGFGTQRWNRVDDTTPFGANSSPFGNTTPFGANFSPFGGNPTLFGSTTTTTTTSGFSFGGATVQSAPSTSGFSFGGTPVPPTSGGATVQPATSTSGFSFGGQTVPAVPPTSGFGGFGQPAPATPAFGAFGSPTTSAFGFSSTSSGGFGGGFGQPAPSSTFGHSATNATSRGSFAGPFGSSPPPLPHSGVRAYPPDASSKPAVSFGFSSSSSNAAYPPDTRSKPCIHFGATSTTQQSGGFGASCGAPNVDALASSFGAPSSTSAFGSSSTTSGYFGAPNTKQKQLLESARNVK</sequence>
<dbReference type="AlphaFoldDB" id="A0A485KKC5"/>
<dbReference type="Gene3D" id="3.40.50.410">
    <property type="entry name" value="von Willebrand factor, type A domain"/>
    <property type="match status" value="1"/>
</dbReference>
<protein>
    <submittedName>
        <fullName evidence="4">Aste57867_8444 protein</fullName>
    </submittedName>
</protein>
<gene>
    <name evidence="4" type="primary">Aste57867_8444</name>
    <name evidence="3" type="ORF">As57867_008412</name>
    <name evidence="4" type="ORF">ASTE57867_8444</name>
</gene>
<reference evidence="4 5" key="1">
    <citation type="submission" date="2019-03" db="EMBL/GenBank/DDBJ databases">
        <authorList>
            <person name="Gaulin E."/>
            <person name="Dumas B."/>
        </authorList>
    </citation>
    <scope>NUCLEOTIDE SEQUENCE [LARGE SCALE GENOMIC DNA]</scope>
    <source>
        <strain evidence="4">CBS 568.67</strain>
    </source>
</reference>
<feature type="compositionally biased region" description="Polar residues" evidence="1">
    <location>
        <begin position="534"/>
        <end position="551"/>
    </location>
</feature>
<dbReference type="OrthoDB" id="299997at2759"/>
<feature type="region of interest" description="Disordered" evidence="1">
    <location>
        <begin position="707"/>
        <end position="742"/>
    </location>
</feature>
<feature type="compositionally biased region" description="Low complexity" evidence="1">
    <location>
        <begin position="619"/>
        <end position="628"/>
    </location>
</feature>
<dbReference type="InterPro" id="IPR036465">
    <property type="entry name" value="vWFA_dom_sf"/>
</dbReference>
<dbReference type="PROSITE" id="PS50234">
    <property type="entry name" value="VWFA"/>
    <property type="match status" value="1"/>
</dbReference>
<dbReference type="InterPro" id="IPR051266">
    <property type="entry name" value="CLCR"/>
</dbReference>
<feature type="region of interest" description="Disordered" evidence="1">
    <location>
        <begin position="519"/>
        <end position="551"/>
    </location>
</feature>
<dbReference type="Proteomes" id="UP000332933">
    <property type="component" value="Unassembled WGS sequence"/>
</dbReference>
<organism evidence="4 5">
    <name type="scientific">Aphanomyces stellatus</name>
    <dbReference type="NCBI Taxonomy" id="120398"/>
    <lineage>
        <taxon>Eukaryota</taxon>
        <taxon>Sar</taxon>
        <taxon>Stramenopiles</taxon>
        <taxon>Oomycota</taxon>
        <taxon>Saprolegniomycetes</taxon>
        <taxon>Saprolegniales</taxon>
        <taxon>Verrucalvaceae</taxon>
        <taxon>Aphanomyces</taxon>
    </lineage>
</organism>
<dbReference type="EMBL" id="VJMH01005103">
    <property type="protein sequence ID" value="KAF0700998.1"/>
    <property type="molecule type" value="Genomic_DNA"/>
</dbReference>
<dbReference type="Pfam" id="PF00092">
    <property type="entry name" value="VWA"/>
    <property type="match status" value="1"/>
</dbReference>
<evidence type="ECO:0000259" key="2">
    <source>
        <dbReference type="PROSITE" id="PS50234"/>
    </source>
</evidence>
<dbReference type="InterPro" id="IPR002035">
    <property type="entry name" value="VWF_A"/>
</dbReference>
<dbReference type="PANTHER" id="PTHR10579">
    <property type="entry name" value="CALCIUM-ACTIVATED CHLORIDE CHANNEL REGULATOR"/>
    <property type="match status" value="1"/>
</dbReference>
<dbReference type="SUPFAM" id="SSF53300">
    <property type="entry name" value="vWA-like"/>
    <property type="match status" value="1"/>
</dbReference>
<dbReference type="SMART" id="SM00327">
    <property type="entry name" value="VWA"/>
    <property type="match status" value="1"/>
</dbReference>
<reference evidence="3" key="2">
    <citation type="submission" date="2019-06" db="EMBL/GenBank/DDBJ databases">
        <title>Genomics analysis of Aphanomyces spp. identifies a new class of oomycete effector associated with host adaptation.</title>
        <authorList>
            <person name="Gaulin E."/>
        </authorList>
    </citation>
    <scope>NUCLEOTIDE SEQUENCE</scope>
    <source>
        <strain evidence="3">CBS 578.67</strain>
    </source>
</reference>